<keyword evidence="2" id="KW-1185">Reference proteome</keyword>
<sequence>MTIHRIVCAANRKRFTGQIVLGIRHWDLFMSEALDSEGDPVDQGFVDNRGNFLLRIEAWKVAEAAGQIIRRVGGDDTNGGTLYSENLY</sequence>
<dbReference type="EMBL" id="WOEZ01000185">
    <property type="protein sequence ID" value="NPT59079.1"/>
    <property type="molecule type" value="Genomic_DNA"/>
</dbReference>
<dbReference type="Pfam" id="PF26092">
    <property type="entry name" value="T4_Y16D"/>
    <property type="match status" value="1"/>
</dbReference>
<dbReference type="Proteomes" id="UP000655523">
    <property type="component" value="Unassembled WGS sequence"/>
</dbReference>
<dbReference type="RefSeq" id="WP_172172098.1">
    <property type="nucleotide sequence ID" value="NZ_WOEZ01000185.1"/>
</dbReference>
<dbReference type="InterPro" id="IPR058630">
    <property type="entry name" value="T4_Y16D"/>
</dbReference>
<proteinExistence type="predicted"/>
<reference evidence="1 2" key="1">
    <citation type="submission" date="2019-11" db="EMBL/GenBank/DDBJ databases">
        <title>Metabolism of dissolved organic matter in forest soils.</title>
        <authorList>
            <person name="Cyle K.T."/>
            <person name="Wilhelm R.C."/>
            <person name="Martinez C.E."/>
        </authorList>
    </citation>
    <scope>NUCLEOTIDE SEQUENCE [LARGE SCALE GENOMIC DNA]</scope>
    <source>
        <strain evidence="1 2">5N</strain>
    </source>
</reference>
<evidence type="ECO:0000313" key="1">
    <source>
        <dbReference type="EMBL" id="NPT59079.1"/>
    </source>
</evidence>
<name>A0A972NUY9_9BURK</name>
<accession>A0A972NUY9</accession>
<comment type="caution">
    <text evidence="1">The sequence shown here is derived from an EMBL/GenBank/DDBJ whole genome shotgun (WGS) entry which is preliminary data.</text>
</comment>
<dbReference type="AlphaFoldDB" id="A0A972NUY9"/>
<protein>
    <submittedName>
        <fullName evidence="1">Uncharacterized protein</fullName>
    </submittedName>
</protein>
<organism evidence="1 2">
    <name type="scientific">Paraburkholderia elongata</name>
    <dbReference type="NCBI Taxonomy" id="2675747"/>
    <lineage>
        <taxon>Bacteria</taxon>
        <taxon>Pseudomonadati</taxon>
        <taxon>Pseudomonadota</taxon>
        <taxon>Betaproteobacteria</taxon>
        <taxon>Burkholderiales</taxon>
        <taxon>Burkholderiaceae</taxon>
        <taxon>Paraburkholderia</taxon>
    </lineage>
</organism>
<gene>
    <name evidence="1" type="ORF">GNZ13_32105</name>
</gene>
<evidence type="ECO:0000313" key="2">
    <source>
        <dbReference type="Proteomes" id="UP000655523"/>
    </source>
</evidence>